<evidence type="ECO:0000313" key="1">
    <source>
        <dbReference type="EMBL" id="VAX13951.1"/>
    </source>
</evidence>
<reference evidence="1" key="1">
    <citation type="submission" date="2018-06" db="EMBL/GenBank/DDBJ databases">
        <authorList>
            <person name="Zhirakovskaya E."/>
        </authorList>
    </citation>
    <scope>NUCLEOTIDE SEQUENCE</scope>
</reference>
<proteinExistence type="predicted"/>
<sequence>MMLRKKITEMRSMDYRLVLVPLLLVLTTFTACSSSGRSPYKAKHGIITPSTTGQQPVGIRRIAVMDFAEFRVDSYSSKVTCPLTGFTFTPGGTIAENAGVSVREIVQLVLADEMFEIVDQEKIDQAISELAGADGKLDYDVKTATAVGKKTSADLVILGYLFRYKERVGGKFAVGEPASV</sequence>
<feature type="non-terminal residue" evidence="1">
    <location>
        <position position="180"/>
    </location>
</feature>
<dbReference type="Gene3D" id="3.40.50.10610">
    <property type="entry name" value="ABC-type transport auxiliary lipoprotein component"/>
    <property type="match status" value="1"/>
</dbReference>
<accession>A0A3B1BHK1</accession>
<dbReference type="AlphaFoldDB" id="A0A3B1BHK1"/>
<gene>
    <name evidence="1" type="ORF">MNBD_GAMMA24-1188</name>
</gene>
<name>A0A3B1BHK1_9ZZZZ</name>
<dbReference type="PROSITE" id="PS51257">
    <property type="entry name" value="PROKAR_LIPOPROTEIN"/>
    <property type="match status" value="1"/>
</dbReference>
<organism evidence="1">
    <name type="scientific">hydrothermal vent metagenome</name>
    <dbReference type="NCBI Taxonomy" id="652676"/>
    <lineage>
        <taxon>unclassified sequences</taxon>
        <taxon>metagenomes</taxon>
        <taxon>ecological metagenomes</taxon>
    </lineage>
</organism>
<protein>
    <submittedName>
        <fullName evidence="1">Uncharacterized protein</fullName>
    </submittedName>
</protein>
<dbReference type="EMBL" id="UOFZ01000146">
    <property type="protein sequence ID" value="VAX13951.1"/>
    <property type="molecule type" value="Genomic_DNA"/>
</dbReference>